<evidence type="ECO:0000313" key="4">
    <source>
        <dbReference type="Proteomes" id="UP000663629"/>
    </source>
</evidence>
<sequence length="886" mass="89597">MADITGTSGNDRLPGTDSADTIRGLEGNDTLIGGAGNDWLYGDSGDDIFDITASDFGTDRFFGGDGTDTIRLQANIQVSGLLWNSSYLNSVEQLNFNYHTLSGTTGNDTIDISGFSAIAGYRMINMGDGNDIFRGFVGADAVNGGTGSDTLYGGAGNDTLIGGAGNDSLYGDSGDDIFDITASDFGTDRFFGGDGTDTIRLQANIQVSGLLWNSSYLNSVEQLNFNYHTLSGTTGNDTIDISGFSAIAGYRMINMGDGNDIFRGFVGADAVNGGTGSDTLYGGAGNDTLIGGAGNDSLYGDSGDDIFDITASDFGTDRFFGGDGTDTIRLQANIQASSVLWNNSYLNSVEQLNFNYYSISGTSGNDRIDISGVSAIASYRTINMGEGNDVFVGFGGSDYVDGGAGNDTLNGGAGNDTLTGGAGNDVLNGGSGNDVFTITSSDFGTDKIDGGAGTDAIRLQTSIQVSSLLWNSSYLKSVEQLDFNYYNISGTTGNDRVDLSGFTTVSGYRMINLGDGNDVFIGYGGNDNVDAGAGKDTLVGGAGNDTLNGGAGVDTTSYASATGAIKVDLRVATAQNIGGGQGNDVLLSIENLTGSKYADQLIGSGSANQLVGGAGNDTLKGLGGNDVLNGGAGNDRLEGGAGNDALTGAAGNDLLIGGAGNDTLNGGAGVDTASYETATGAIKVDLRVATAQNIGGGQGSDVLLGIENLTGSKYADQLIGSGSANRLVGGAGNDTLKGLAGNDALNGGAGNDRLEGGAGNDTLNGAAGKDLLTGGTGKDNLTGGTGADTFVFNTIQEAGKGATRDVITDFVAGTDTVQLSSIDANTSASGNQAFHWSGAQASAYGVWSVQSGGNRVVRGDVNGDGVFDFEIQLNGVSHLTADDFIL</sequence>
<reference evidence="3 4" key="1">
    <citation type="submission" date="2021-02" db="EMBL/GenBank/DDBJ databases">
        <title>Paracoccus methylovroum sp.nov., a new methanol and methylamine utilizing methylotrophic denitrifer.</title>
        <authorList>
            <person name="Timsy T."/>
            <person name="Behrendt U."/>
            <person name="Ulrich A."/>
            <person name="Spanner T."/>
            <person name="Foesel B.U."/>
            <person name="Horn M.A."/>
            <person name="Kolb S."/>
        </authorList>
    </citation>
    <scope>NUCLEOTIDE SEQUENCE [LARGE SCALE GENOMIC DNA]</scope>
    <source>
        <strain evidence="3 4">H4-D09</strain>
        <plasmid evidence="3 4">p2</plasmid>
    </source>
</reference>
<geneLocation type="plasmid" evidence="3 4">
    <name>p2</name>
</geneLocation>
<dbReference type="InterPro" id="IPR011049">
    <property type="entry name" value="Serralysin-like_metalloprot_C"/>
</dbReference>
<dbReference type="InterPro" id="IPR050557">
    <property type="entry name" value="RTX_toxin/Mannuronan_C5-epim"/>
</dbReference>
<name>A0ABX7JQR4_9RHOB</name>
<evidence type="ECO:0000256" key="1">
    <source>
        <dbReference type="ARBA" id="ARBA00004613"/>
    </source>
</evidence>
<dbReference type="PRINTS" id="PR00313">
    <property type="entry name" value="CABNDNGRPT"/>
</dbReference>
<proteinExistence type="predicted"/>
<keyword evidence="3" id="KW-0614">Plasmid</keyword>
<dbReference type="Pfam" id="PF00353">
    <property type="entry name" value="HemolysinCabind"/>
    <property type="match status" value="10"/>
</dbReference>
<protein>
    <submittedName>
        <fullName evidence="3">Calcium-binding protein</fullName>
    </submittedName>
</protein>
<comment type="subcellular location">
    <subcellularLocation>
        <location evidence="1">Secreted</location>
    </subcellularLocation>
</comment>
<dbReference type="PANTHER" id="PTHR38340">
    <property type="entry name" value="S-LAYER PROTEIN"/>
    <property type="match status" value="1"/>
</dbReference>
<dbReference type="SUPFAM" id="SSF51120">
    <property type="entry name" value="beta-Roll"/>
    <property type="match status" value="6"/>
</dbReference>
<accession>A0ABX7JQR4</accession>
<organism evidence="3 4">
    <name type="scientific">Paracoccus methylovorus</name>
    <dbReference type="NCBI Taxonomy" id="2812658"/>
    <lineage>
        <taxon>Bacteria</taxon>
        <taxon>Pseudomonadati</taxon>
        <taxon>Pseudomonadota</taxon>
        <taxon>Alphaproteobacteria</taxon>
        <taxon>Rhodobacterales</taxon>
        <taxon>Paracoccaceae</taxon>
        <taxon>Paracoccus</taxon>
    </lineage>
</organism>
<dbReference type="InterPro" id="IPR018511">
    <property type="entry name" value="Hemolysin-typ_Ca-bd_CS"/>
</dbReference>
<dbReference type="EMBL" id="CP070372">
    <property type="protein sequence ID" value="QRZ16250.1"/>
    <property type="molecule type" value="Genomic_DNA"/>
</dbReference>
<keyword evidence="2" id="KW-0964">Secreted</keyword>
<dbReference type="RefSeq" id="WP_205297134.1">
    <property type="nucleotide sequence ID" value="NZ_CP070372.1"/>
</dbReference>
<dbReference type="PROSITE" id="PS00330">
    <property type="entry name" value="HEMOLYSIN_CALCIUM"/>
    <property type="match status" value="11"/>
</dbReference>
<evidence type="ECO:0000313" key="3">
    <source>
        <dbReference type="EMBL" id="QRZ16250.1"/>
    </source>
</evidence>
<keyword evidence="4" id="KW-1185">Reference proteome</keyword>
<dbReference type="PANTHER" id="PTHR38340:SF1">
    <property type="entry name" value="S-LAYER PROTEIN"/>
    <property type="match status" value="1"/>
</dbReference>
<gene>
    <name evidence="3" type="ORF">JWJ88_21020</name>
</gene>
<evidence type="ECO:0000256" key="2">
    <source>
        <dbReference type="ARBA" id="ARBA00022525"/>
    </source>
</evidence>
<dbReference type="Proteomes" id="UP000663629">
    <property type="component" value="Plasmid p2"/>
</dbReference>
<dbReference type="InterPro" id="IPR001343">
    <property type="entry name" value="Hemolysn_Ca-bd"/>
</dbReference>
<dbReference type="Gene3D" id="2.150.10.10">
    <property type="entry name" value="Serralysin-like metalloprotease, C-terminal"/>
    <property type="match status" value="6"/>
</dbReference>